<organism evidence="2 3">
    <name type="scientific">Neocucurbitaria cava</name>
    <dbReference type="NCBI Taxonomy" id="798079"/>
    <lineage>
        <taxon>Eukaryota</taxon>
        <taxon>Fungi</taxon>
        <taxon>Dikarya</taxon>
        <taxon>Ascomycota</taxon>
        <taxon>Pezizomycotina</taxon>
        <taxon>Dothideomycetes</taxon>
        <taxon>Pleosporomycetidae</taxon>
        <taxon>Pleosporales</taxon>
        <taxon>Pleosporineae</taxon>
        <taxon>Cucurbitariaceae</taxon>
        <taxon>Neocucurbitaria</taxon>
    </lineage>
</organism>
<protein>
    <recommendedName>
        <fullName evidence="4">NTF2-like protein</fullName>
    </recommendedName>
</protein>
<dbReference type="InterPro" id="IPR032710">
    <property type="entry name" value="NTF2-like_dom_sf"/>
</dbReference>
<dbReference type="Proteomes" id="UP001140560">
    <property type="component" value="Unassembled WGS sequence"/>
</dbReference>
<dbReference type="EMBL" id="JAPEUY010000006">
    <property type="protein sequence ID" value="KAJ4372162.1"/>
    <property type="molecule type" value="Genomic_DNA"/>
</dbReference>
<accession>A0A9W8YAZ5</accession>
<feature type="compositionally biased region" description="Low complexity" evidence="1">
    <location>
        <begin position="153"/>
        <end position="169"/>
    </location>
</feature>
<reference evidence="2" key="1">
    <citation type="submission" date="2022-10" db="EMBL/GenBank/DDBJ databases">
        <title>Tapping the CABI collections for fungal endophytes: first genome assemblies for Collariella, Neodidymelliopsis, Ascochyta clinopodiicola, Didymella pomorum, Didymosphaeria variabile, Neocosmospora piperis and Neocucurbitaria cava.</title>
        <authorList>
            <person name="Hill R."/>
        </authorList>
    </citation>
    <scope>NUCLEOTIDE SEQUENCE</scope>
    <source>
        <strain evidence="2">IMI 356814</strain>
    </source>
</reference>
<gene>
    <name evidence="2" type="ORF">N0V83_003935</name>
</gene>
<feature type="compositionally biased region" description="Basic and acidic residues" evidence="1">
    <location>
        <begin position="291"/>
        <end position="305"/>
    </location>
</feature>
<dbReference type="OrthoDB" id="1162399at2759"/>
<evidence type="ECO:0008006" key="4">
    <source>
        <dbReference type="Google" id="ProtNLM"/>
    </source>
</evidence>
<comment type="caution">
    <text evidence="2">The sequence shown here is derived from an EMBL/GenBank/DDBJ whole genome shotgun (WGS) entry which is preliminary data.</text>
</comment>
<keyword evidence="3" id="KW-1185">Reference proteome</keyword>
<feature type="compositionally biased region" description="Basic and acidic residues" evidence="1">
    <location>
        <begin position="506"/>
        <end position="519"/>
    </location>
</feature>
<evidence type="ECO:0000313" key="2">
    <source>
        <dbReference type="EMBL" id="KAJ4372162.1"/>
    </source>
</evidence>
<dbReference type="AlphaFoldDB" id="A0A9W8YAZ5"/>
<evidence type="ECO:0000313" key="3">
    <source>
        <dbReference type="Proteomes" id="UP001140560"/>
    </source>
</evidence>
<dbReference type="Gene3D" id="3.10.450.50">
    <property type="match status" value="1"/>
</dbReference>
<feature type="region of interest" description="Disordered" evidence="1">
    <location>
        <begin position="381"/>
        <end position="400"/>
    </location>
</feature>
<sequence>MTLRDTYAAFLAAPSTGALADNASLHYVSTLTSIQDATAILKHLSVQEKLLKKKSEKILDAIEGTRGLSVDVETTIEFNSGGGAYLPGLDDNFVADRIVTFPMVHIVHFDTTGKITQIRQYWDQGSLLKQIDVIGSRSRNWPIRDGKDQSRLIASSSAAAAQSDSVPSSRPSTAASRGADDVSIASRSRGSTNNAMKDPHASLSLFQPRETNREDSHSSQPIAARAQSAKPPPREYSELFVGENTASPSPSPQKIPVKGGGGQNYKASRLFEDPEESSTVPAPMSVKTNSKKYDHFDFGDGEDTPKVRETARSITRGKHESHWDFEDFVTPNKTKPKTHPQAVRHFGWSDDEEEVSPVRRPIVHKARPDADAHFELVDDGTPEAQRKPAPIKGGNSNKGQGLYVDHVTHTTEDDHDNKRPLNDVTTAVKNKNRSKDFGAHWDMTDDSPGANKGSENKQPLHETRKALTTHWGEYQDSPENKGINIAGNGMGGRKGTEAAWSLYDESPAKKENKNSDPRGMKSTTDASGGRQNGESFWDF</sequence>
<feature type="compositionally biased region" description="Basic and acidic residues" evidence="1">
    <location>
        <begin position="409"/>
        <end position="421"/>
    </location>
</feature>
<feature type="compositionally biased region" description="Polar residues" evidence="1">
    <location>
        <begin position="185"/>
        <end position="195"/>
    </location>
</feature>
<proteinExistence type="predicted"/>
<dbReference type="SUPFAM" id="SSF54427">
    <property type="entry name" value="NTF2-like"/>
    <property type="match status" value="1"/>
</dbReference>
<feature type="region of interest" description="Disordered" evidence="1">
    <location>
        <begin position="470"/>
        <end position="539"/>
    </location>
</feature>
<evidence type="ECO:0000256" key="1">
    <source>
        <dbReference type="SAM" id="MobiDB-lite"/>
    </source>
</evidence>
<name>A0A9W8YAZ5_9PLEO</name>
<feature type="region of interest" description="Disordered" evidence="1">
    <location>
        <begin position="153"/>
        <end position="305"/>
    </location>
</feature>
<feature type="region of interest" description="Disordered" evidence="1">
    <location>
        <begin position="409"/>
        <end position="458"/>
    </location>
</feature>
<feature type="compositionally biased region" description="Basic and acidic residues" evidence="1">
    <location>
        <begin position="433"/>
        <end position="443"/>
    </location>
</feature>